<feature type="signal peptide" evidence="2">
    <location>
        <begin position="1"/>
        <end position="22"/>
    </location>
</feature>
<dbReference type="SUPFAM" id="SSF51445">
    <property type="entry name" value="(Trans)glycosidases"/>
    <property type="match status" value="1"/>
</dbReference>
<comment type="caution">
    <text evidence="4">The sequence shown here is derived from an EMBL/GenBank/DDBJ whole genome shotgun (WGS) entry which is preliminary data.</text>
</comment>
<dbReference type="Pfam" id="PF16738">
    <property type="entry name" value="CBM26"/>
    <property type="match status" value="3"/>
</dbReference>
<dbReference type="Gene3D" id="3.20.20.80">
    <property type="entry name" value="Glycosidases"/>
    <property type="match status" value="2"/>
</dbReference>
<evidence type="ECO:0000313" key="5">
    <source>
        <dbReference type="Proteomes" id="UP001327027"/>
    </source>
</evidence>
<keyword evidence="1 2" id="KW-0732">Signal</keyword>
<organism evidence="4 5">
    <name type="scientific">Aquimarina gracilis</name>
    <dbReference type="NCBI Taxonomy" id="874422"/>
    <lineage>
        <taxon>Bacteria</taxon>
        <taxon>Pseudomonadati</taxon>
        <taxon>Bacteroidota</taxon>
        <taxon>Flavobacteriia</taxon>
        <taxon>Flavobacteriales</taxon>
        <taxon>Flavobacteriaceae</taxon>
        <taxon>Aquimarina</taxon>
    </lineage>
</organism>
<evidence type="ECO:0000313" key="4">
    <source>
        <dbReference type="EMBL" id="MEB3346345.1"/>
    </source>
</evidence>
<evidence type="ECO:0000256" key="2">
    <source>
        <dbReference type="SAM" id="SignalP"/>
    </source>
</evidence>
<dbReference type="InterPro" id="IPR059177">
    <property type="entry name" value="GH29D-like_dom"/>
</dbReference>
<dbReference type="InterPro" id="IPR026444">
    <property type="entry name" value="Secre_tail"/>
</dbReference>
<dbReference type="PANTHER" id="PTHR10357">
    <property type="entry name" value="ALPHA-AMYLASE FAMILY MEMBER"/>
    <property type="match status" value="1"/>
</dbReference>
<dbReference type="Pfam" id="PF00128">
    <property type="entry name" value="Alpha-amylase"/>
    <property type="match status" value="1"/>
</dbReference>
<evidence type="ECO:0000259" key="3">
    <source>
        <dbReference type="SMART" id="SM00642"/>
    </source>
</evidence>
<dbReference type="EMBL" id="JAYKLX010000005">
    <property type="protein sequence ID" value="MEB3346345.1"/>
    <property type="molecule type" value="Genomic_DNA"/>
</dbReference>
<dbReference type="Gene3D" id="2.60.40.10">
    <property type="entry name" value="Immunoglobulins"/>
    <property type="match status" value="3"/>
</dbReference>
<dbReference type="InterPro" id="IPR013783">
    <property type="entry name" value="Ig-like_fold"/>
</dbReference>
<dbReference type="PANTHER" id="PTHR10357:SF209">
    <property type="entry name" value="PERIPLASMIC ALPHA-AMYLASE"/>
    <property type="match status" value="1"/>
</dbReference>
<dbReference type="Pfam" id="PF18962">
    <property type="entry name" value="Por_Secre_tail"/>
    <property type="match status" value="1"/>
</dbReference>
<dbReference type="SMART" id="SM00642">
    <property type="entry name" value="Aamy"/>
    <property type="match status" value="1"/>
</dbReference>
<dbReference type="InterPro" id="IPR017853">
    <property type="entry name" value="GH"/>
</dbReference>
<sequence length="1044" mass="117494">MKKRLLYFGMLLCLLLPNVMNAQSLRNLPFSWDNVTIYFLITDRFNNGDPTNDTSFDRQQNSRNNELDFHGGDIPGVTQKIREGYFDELGVSAIWVTPVVENRHGFNNPPANDPTFRDYPYHGYHTNDWTAFDPNFTTAEQFEEFIDEAHNHGIRILVDIVMNHTGYRTYKEVNGNLEFVDEDYPNDWVRLQCQEDGKPNNGELPCDDYSTPLYGLPDVRTESFNEVALPQWLLDKWDTEGRRQQELDELNAYFARTGKPRTPRYYLIKWLTDWVREYGIDGFRVDTERHVRADAWRDLKDEAVLALREWKQNNPTKKLDDLDFYMTGEDSGLNIKENASDPLPEDFTVSKFNSMINFQSPKRAYTEMGQEAIFSSFAEKLNQDGGFGTNGEYNMISYLRSHDFSEFYTGNMFYGGTTLLLSPGGVQIYYGDESGRQFFDSQTYVDAGYRGDMNWDSIDEAMLFHWRKLGTFRREHTSVGAGSHQKLSDSPYIFKREYNRNGESDKVLVLQGQDGDFAGAINVFGMWPDGTELKDYFSDLTATVSNGTISFGTTFGLVLIGEPLNISDSVSLSVNPASGSYNGAISVEMTASSTVQGAAVNIYYTTDSSTPSATSIPYTSAFTVDATATVKAIAIDSEGNESSVITRDYAISDGAPFDIYFKKPSSWSSAYVYLFNQNTGEPLPGFPAWPGAVMQQEGTSPWYKYNVDQNVQVGIVFNDNGADQTDDLTRAAAGWYDSQWFNECPNECPGDIIDTSFDVHFKKPSGWNAAYVYLYDKNSNAAIPGFPAWPGVEMQQEGTSPWFKYIVDQTVEVGIVFNDNGGAQTDDLFRTTEGWYDNQWTNTCPGDCPGDIIDTSFKVYFKKPSSWNNAFIYVYDKNSNSAIPGAPAWPGVSMNSIAGTPWYAYTIDESVEVGIVFNDNAGAQTDDLFRTAEGWYDNQWFDSCPSDCPASGRARAKTLSEFNAVVKAYPNPFGNTLTLSFAGNVSENPVRVAMYDITGKRTKLIPNQEMKTSTLTIDTSELPKGIYMIRVISNNTSEVIKLVK</sequence>
<dbReference type="RefSeq" id="WP_324180369.1">
    <property type="nucleotide sequence ID" value="NZ_BAABAW010000024.1"/>
</dbReference>
<keyword evidence="5" id="KW-1185">Reference proteome</keyword>
<gene>
    <name evidence="4" type="ORF">U6A24_12780</name>
</gene>
<dbReference type="InterPro" id="IPR031965">
    <property type="entry name" value="CBM26"/>
</dbReference>
<dbReference type="Pfam" id="PF13290">
    <property type="entry name" value="CHB_HEX_C_1"/>
    <property type="match status" value="1"/>
</dbReference>
<reference evidence="4 5" key="1">
    <citation type="journal article" date="2013" name="Int. J. Syst. Evol. Microbiol.">
        <title>Aquimarina gracilis sp. nov., isolated from the gut microflora of a mussel, Mytilus coruscus, and emended description of Aquimarina spongiae.</title>
        <authorList>
            <person name="Park S.C."/>
            <person name="Choe H.N."/>
            <person name="Baik K.S."/>
            <person name="Seong C.N."/>
        </authorList>
    </citation>
    <scope>NUCLEOTIDE SEQUENCE [LARGE SCALE GENOMIC DNA]</scope>
    <source>
        <strain evidence="4 5">PSC32</strain>
    </source>
</reference>
<dbReference type="NCBIfam" id="TIGR04183">
    <property type="entry name" value="Por_Secre_tail"/>
    <property type="match status" value="1"/>
</dbReference>
<proteinExistence type="predicted"/>
<dbReference type="InterPro" id="IPR006047">
    <property type="entry name" value="GH13_cat_dom"/>
</dbReference>
<dbReference type="Proteomes" id="UP001327027">
    <property type="component" value="Unassembled WGS sequence"/>
</dbReference>
<accession>A0ABU5ZWT3</accession>
<name>A0ABU5ZWT3_9FLAO</name>
<evidence type="ECO:0000256" key="1">
    <source>
        <dbReference type="ARBA" id="ARBA00022729"/>
    </source>
</evidence>
<protein>
    <submittedName>
        <fullName evidence="4">Starch-binding protein</fullName>
    </submittedName>
</protein>
<feature type="chain" id="PRO_5045176015" evidence="2">
    <location>
        <begin position="23"/>
        <end position="1044"/>
    </location>
</feature>
<feature type="domain" description="Glycosyl hydrolase family 13 catalytic" evidence="3">
    <location>
        <begin position="39"/>
        <end position="473"/>
    </location>
</feature>